<evidence type="ECO:0000256" key="7">
    <source>
        <dbReference type="ARBA" id="ARBA00022763"/>
    </source>
</evidence>
<evidence type="ECO:0000259" key="13">
    <source>
        <dbReference type="SMART" id="SM00484"/>
    </source>
</evidence>
<keyword evidence="9" id="KW-0460">Magnesium</keyword>
<dbReference type="SUPFAM" id="SSF88723">
    <property type="entry name" value="PIN domain-like"/>
    <property type="match status" value="1"/>
</dbReference>
<evidence type="ECO:0000259" key="14">
    <source>
        <dbReference type="SMART" id="SM00485"/>
    </source>
</evidence>
<dbReference type="GO" id="GO:0000014">
    <property type="term" value="F:single-stranded DNA endodeoxyribonuclease activity"/>
    <property type="evidence" value="ECO:0007669"/>
    <property type="project" value="EnsemblFungi"/>
</dbReference>
<dbReference type="STRING" id="1266660.A0A1G4IS20"/>
<dbReference type="Gene3D" id="3.40.50.1010">
    <property type="entry name" value="5'-nuclease"/>
    <property type="match status" value="2"/>
</dbReference>
<keyword evidence="6" id="KW-0255">Endonuclease</keyword>
<evidence type="ECO:0000256" key="11">
    <source>
        <dbReference type="ARBA" id="ARBA00023242"/>
    </source>
</evidence>
<feature type="compositionally biased region" description="Basic and acidic residues" evidence="12">
    <location>
        <begin position="259"/>
        <end position="271"/>
    </location>
</feature>
<evidence type="ECO:0000256" key="12">
    <source>
        <dbReference type="SAM" id="MobiDB-lite"/>
    </source>
</evidence>
<evidence type="ECO:0000256" key="8">
    <source>
        <dbReference type="ARBA" id="ARBA00022801"/>
    </source>
</evidence>
<keyword evidence="16" id="KW-1185">Reference proteome</keyword>
<dbReference type="GO" id="GO:0003697">
    <property type="term" value="F:single-stranded DNA binding"/>
    <property type="evidence" value="ECO:0007669"/>
    <property type="project" value="InterPro"/>
</dbReference>
<dbReference type="AlphaFoldDB" id="A0A1G4IS20"/>
<comment type="similarity">
    <text evidence="3">Belongs to the XPG/RAD2 endonuclease family. XPG subfamily.</text>
</comment>
<reference evidence="16" key="1">
    <citation type="submission" date="2016-03" db="EMBL/GenBank/DDBJ databases">
        <authorList>
            <person name="Devillers H."/>
        </authorList>
    </citation>
    <scope>NUCLEOTIDE SEQUENCE [LARGE SCALE GENOMIC DNA]</scope>
</reference>
<dbReference type="GO" id="GO:0046872">
    <property type="term" value="F:metal ion binding"/>
    <property type="evidence" value="ECO:0007669"/>
    <property type="project" value="UniProtKB-KW"/>
</dbReference>
<dbReference type="CDD" id="cd09868">
    <property type="entry name" value="PIN_XPG_RAD2"/>
    <property type="match status" value="2"/>
</dbReference>
<gene>
    <name evidence="15" type="ORF">LADA_0B01970G</name>
</gene>
<name>A0A1G4IS20_9SACH</name>
<keyword evidence="5" id="KW-0479">Metal-binding</keyword>
<dbReference type="InterPro" id="IPR019974">
    <property type="entry name" value="XPG_CS"/>
</dbReference>
<dbReference type="SMART" id="SM00279">
    <property type="entry name" value="HhH2"/>
    <property type="match status" value="1"/>
</dbReference>
<keyword evidence="10" id="KW-0234">DNA repair</keyword>
<feature type="region of interest" description="Disordered" evidence="12">
    <location>
        <begin position="522"/>
        <end position="544"/>
    </location>
</feature>
<accession>A0A1G4IS20</accession>
<dbReference type="EMBL" id="LT598456">
    <property type="protein sequence ID" value="SCU79618.1"/>
    <property type="molecule type" value="Genomic_DNA"/>
</dbReference>
<keyword evidence="11" id="KW-0539">Nucleus</keyword>
<feature type="compositionally biased region" description="Polar residues" evidence="12">
    <location>
        <begin position="427"/>
        <end position="457"/>
    </location>
</feature>
<feature type="region of interest" description="Disordered" evidence="12">
    <location>
        <begin position="304"/>
        <end position="328"/>
    </location>
</feature>
<dbReference type="PANTHER" id="PTHR16171:SF7">
    <property type="entry name" value="DNA REPAIR PROTEIN RAD2"/>
    <property type="match status" value="1"/>
</dbReference>
<feature type="domain" description="XPG-I" evidence="13">
    <location>
        <begin position="730"/>
        <end position="799"/>
    </location>
</feature>
<dbReference type="Pfam" id="PF00867">
    <property type="entry name" value="XPG_I"/>
    <property type="match status" value="1"/>
</dbReference>
<keyword evidence="8" id="KW-0378">Hydrolase</keyword>
<evidence type="ECO:0000256" key="5">
    <source>
        <dbReference type="ARBA" id="ARBA00022723"/>
    </source>
</evidence>
<dbReference type="PRINTS" id="PR00853">
    <property type="entry name" value="XPGRADSUPER"/>
</dbReference>
<dbReference type="PRINTS" id="PR00066">
    <property type="entry name" value="XRODRMPGMNTG"/>
</dbReference>
<dbReference type="InterPro" id="IPR006084">
    <property type="entry name" value="XPG/Rad2"/>
</dbReference>
<dbReference type="GO" id="GO:0000112">
    <property type="term" value="C:nucleotide-excision repair factor 3 complex"/>
    <property type="evidence" value="ECO:0007669"/>
    <property type="project" value="EnsemblFungi"/>
</dbReference>
<dbReference type="CDD" id="cd09904">
    <property type="entry name" value="H3TH_XPG"/>
    <property type="match status" value="1"/>
</dbReference>
<feature type="compositionally biased region" description="Basic and acidic residues" evidence="12">
    <location>
        <begin position="522"/>
        <end position="536"/>
    </location>
</feature>
<dbReference type="PANTHER" id="PTHR16171">
    <property type="entry name" value="DNA REPAIR PROTEIN COMPLEMENTING XP-G CELLS-RELATED"/>
    <property type="match status" value="1"/>
</dbReference>
<dbReference type="FunFam" id="1.10.150.20:FF:000057">
    <property type="entry name" value="RAD2p Single-stranded DNA endonuclease"/>
    <property type="match status" value="1"/>
</dbReference>
<feature type="region of interest" description="Disordered" evidence="12">
    <location>
        <begin position="388"/>
        <end position="411"/>
    </location>
</feature>
<keyword evidence="4" id="KW-0540">Nuclease</keyword>
<protein>
    <submittedName>
        <fullName evidence="15">LADA_0B01970g1_1</fullName>
    </submittedName>
</protein>
<evidence type="ECO:0000313" key="15">
    <source>
        <dbReference type="EMBL" id="SCU79618.1"/>
    </source>
</evidence>
<evidence type="ECO:0000256" key="6">
    <source>
        <dbReference type="ARBA" id="ARBA00022759"/>
    </source>
</evidence>
<feature type="compositionally biased region" description="Polar residues" evidence="12">
    <location>
        <begin position="392"/>
        <end position="402"/>
    </location>
</feature>
<dbReference type="Proteomes" id="UP000190274">
    <property type="component" value="Chromosome B"/>
</dbReference>
<dbReference type="GO" id="GO:0006366">
    <property type="term" value="P:transcription by RNA polymerase II"/>
    <property type="evidence" value="ECO:0007669"/>
    <property type="project" value="EnsemblFungi"/>
</dbReference>
<dbReference type="SMART" id="SM00484">
    <property type="entry name" value="XPGI"/>
    <property type="match status" value="1"/>
</dbReference>
<dbReference type="InterPro" id="IPR006085">
    <property type="entry name" value="XPG_DNA_repair_N"/>
</dbReference>
<dbReference type="SUPFAM" id="SSF47807">
    <property type="entry name" value="5' to 3' exonuclease, C-terminal subdomain"/>
    <property type="match status" value="1"/>
</dbReference>
<dbReference type="InterPro" id="IPR029060">
    <property type="entry name" value="PIN-like_dom_sf"/>
</dbReference>
<evidence type="ECO:0000256" key="3">
    <source>
        <dbReference type="ARBA" id="ARBA00005283"/>
    </source>
</evidence>
<dbReference type="InterPro" id="IPR001044">
    <property type="entry name" value="XPG/Rad2_eukaryotes"/>
</dbReference>
<evidence type="ECO:0000256" key="2">
    <source>
        <dbReference type="ARBA" id="ARBA00004123"/>
    </source>
</evidence>
<dbReference type="InterPro" id="IPR008918">
    <property type="entry name" value="HhH2"/>
</dbReference>
<dbReference type="OrthoDB" id="31113at2759"/>
<dbReference type="PROSITE" id="PS00842">
    <property type="entry name" value="XPG_2"/>
    <property type="match status" value="1"/>
</dbReference>
<sequence>MGVHSLWDIVGPTAKPVRLESLTNKRLAVDASIWIYQFMKAVRDKEGNAMRYSHVVGFYRRICKLLYFGVKPVFVFDGGAPTLKRRTIQQRKERRQGRRDNAANTARKLLARQLQKEKLPIAGKDMSSSSQTHIHKLNDEYDLPKIPGFKYEASDARINADDFKTIMDNIDELDGVDLDSINPASKEFDELPKSTQYMLLSALRLKSRLRMGYSREQLQSIFPDSMDFSKFQIDMVKRRNFFTQKLMNATNTHDGGASKLDREPNKRVAGQRHKEYELIRTDNGWTLSLTGDDGSEVSKAIVVDERPQKASTQDLNSNNGEDDSEDIDWEDIDLDTKESNENLDYSVKASLLPIKAATLQTGGGQSFLDKRHLETGPEISRKIIHIPDETVEGNSGVSSSIHGGQDANDEDDEYADLTRDLQIMQSIARNNSPKINSNPTTQLHQTVNRSDPSNNSKIQRDTGAVSEYDNAATGNSQAMEPSSGSNEGSGRSENENNRFYEPARVPTESEQNLQFVIDKLEVPGDRSGKQEVEKVDNQAPESTETQIPEIPDWFKSNGPSDFNPHLGSSFLTNDSSNGTAFRNDDERIGLFSGSAASDFISVRRVEQDDHERRKEPNEDDVLEVFPKSPNSISGSPSEVKDPKVVAVEEELQNTPAPVVDYDFSEDEEDALIHQLREEEQDYHLFKTALNPTSASTTFMDEVLTEEQLRDKRDSDEVTAAMVAEVQDLLTRFGIPYMTAPMEAEAQCAELLILKLVDGIITDDSDIFLFGGDKVYKNMFHEKNYVEFYQSAMISRELGLDREKFIELAQLLGSDYTTGVKGIGPVSAMEILAEFGDLTAFRDWYNEGQFSKRVQEKEPDFEKKLRRKLANGEVMLNSDFPSDLVKEAYIRPEVDHDTTKFSWGVPDLDRLRSFFGSTVGWPQEKTDEVMIPLIREVNNRKKTGIQNSLSNFFPTEYIKAGKDLKLGKRIKNASGKLKLKKRRTE</sequence>
<dbReference type="InterPro" id="IPR006086">
    <property type="entry name" value="XPG-I_dom"/>
</dbReference>
<evidence type="ECO:0000256" key="1">
    <source>
        <dbReference type="ARBA" id="ARBA00001946"/>
    </source>
</evidence>
<dbReference type="GO" id="GO:0006289">
    <property type="term" value="P:nucleotide-excision repair"/>
    <property type="evidence" value="ECO:0007669"/>
    <property type="project" value="EnsemblFungi"/>
</dbReference>
<dbReference type="Gene3D" id="1.10.150.20">
    <property type="entry name" value="5' to 3' exonuclease, C-terminal subdomain"/>
    <property type="match status" value="1"/>
</dbReference>
<keyword evidence="7" id="KW-0227">DNA damage</keyword>
<organism evidence="15 16">
    <name type="scientific">Lachancea dasiensis</name>
    <dbReference type="NCBI Taxonomy" id="1072105"/>
    <lineage>
        <taxon>Eukaryota</taxon>
        <taxon>Fungi</taxon>
        <taxon>Dikarya</taxon>
        <taxon>Ascomycota</taxon>
        <taxon>Saccharomycotina</taxon>
        <taxon>Saccharomycetes</taxon>
        <taxon>Saccharomycetales</taxon>
        <taxon>Saccharomycetaceae</taxon>
        <taxon>Lachancea</taxon>
    </lineage>
</organism>
<feature type="compositionally biased region" description="Polar residues" evidence="12">
    <location>
        <begin position="309"/>
        <end position="319"/>
    </location>
</feature>
<dbReference type="PROSITE" id="PS00841">
    <property type="entry name" value="XPG_1"/>
    <property type="match status" value="1"/>
</dbReference>
<evidence type="ECO:0000256" key="4">
    <source>
        <dbReference type="ARBA" id="ARBA00022722"/>
    </source>
</evidence>
<evidence type="ECO:0000313" key="16">
    <source>
        <dbReference type="Proteomes" id="UP000190274"/>
    </source>
</evidence>
<feature type="domain" description="XPG N-terminal" evidence="14">
    <location>
        <begin position="1"/>
        <end position="98"/>
    </location>
</feature>
<dbReference type="Pfam" id="PF00752">
    <property type="entry name" value="XPG_N"/>
    <property type="match status" value="1"/>
</dbReference>
<dbReference type="InterPro" id="IPR036279">
    <property type="entry name" value="5-3_exonuclease_C_sf"/>
</dbReference>
<comment type="subcellular location">
    <subcellularLocation>
        <location evidence="2">Nucleus</location>
    </subcellularLocation>
</comment>
<dbReference type="FunFam" id="3.40.50.1010:FF:000061">
    <property type="entry name" value="Single-stranded DNA endonuclease (Eurofung)"/>
    <property type="match status" value="1"/>
</dbReference>
<evidence type="ECO:0000256" key="9">
    <source>
        <dbReference type="ARBA" id="ARBA00022842"/>
    </source>
</evidence>
<proteinExistence type="inferred from homology"/>
<feature type="region of interest" description="Disordered" evidence="12">
    <location>
        <begin position="427"/>
        <end position="497"/>
    </location>
</feature>
<feature type="region of interest" description="Disordered" evidence="12">
    <location>
        <begin position="252"/>
        <end position="271"/>
    </location>
</feature>
<comment type="cofactor">
    <cofactor evidence="1">
        <name>Mg(2+)</name>
        <dbReference type="ChEBI" id="CHEBI:18420"/>
    </cofactor>
</comment>
<evidence type="ECO:0000256" key="10">
    <source>
        <dbReference type="ARBA" id="ARBA00023204"/>
    </source>
</evidence>
<dbReference type="SMART" id="SM00485">
    <property type="entry name" value="XPGN"/>
    <property type="match status" value="1"/>
</dbReference>